<gene>
    <name evidence="1" type="ORF">TNCT_371431</name>
</gene>
<organism evidence="1 2">
    <name type="scientific">Trichonephila clavata</name>
    <name type="common">Joro spider</name>
    <name type="synonym">Nephila clavata</name>
    <dbReference type="NCBI Taxonomy" id="2740835"/>
    <lineage>
        <taxon>Eukaryota</taxon>
        <taxon>Metazoa</taxon>
        <taxon>Ecdysozoa</taxon>
        <taxon>Arthropoda</taxon>
        <taxon>Chelicerata</taxon>
        <taxon>Arachnida</taxon>
        <taxon>Araneae</taxon>
        <taxon>Araneomorphae</taxon>
        <taxon>Entelegynae</taxon>
        <taxon>Araneoidea</taxon>
        <taxon>Nephilidae</taxon>
        <taxon>Trichonephila</taxon>
    </lineage>
</organism>
<evidence type="ECO:0000313" key="1">
    <source>
        <dbReference type="EMBL" id="GFR15468.1"/>
    </source>
</evidence>
<dbReference type="AlphaFoldDB" id="A0A8X6H3G2"/>
<dbReference type="Proteomes" id="UP000887116">
    <property type="component" value="Unassembled WGS sequence"/>
</dbReference>
<proteinExistence type="predicted"/>
<name>A0A8X6H3G2_TRICU</name>
<dbReference type="EMBL" id="BMAO01017411">
    <property type="protein sequence ID" value="GFR15468.1"/>
    <property type="molecule type" value="Genomic_DNA"/>
</dbReference>
<reference evidence="1" key="1">
    <citation type="submission" date="2020-07" db="EMBL/GenBank/DDBJ databases">
        <title>Multicomponent nature underlies the extraordinary mechanical properties of spider dragline silk.</title>
        <authorList>
            <person name="Kono N."/>
            <person name="Nakamura H."/>
            <person name="Mori M."/>
            <person name="Yoshida Y."/>
            <person name="Ohtoshi R."/>
            <person name="Malay A.D."/>
            <person name="Moran D.A.P."/>
            <person name="Tomita M."/>
            <person name="Numata K."/>
            <person name="Arakawa K."/>
        </authorList>
    </citation>
    <scope>NUCLEOTIDE SEQUENCE</scope>
</reference>
<sequence length="66" mass="7689">MKLQNPLKHELACYVLLRLVGYQSSLRPTEDFDNMRPHLLGKVTPFSFPHSYGLEIDWIDDMAKVI</sequence>
<evidence type="ECO:0000313" key="2">
    <source>
        <dbReference type="Proteomes" id="UP000887116"/>
    </source>
</evidence>
<protein>
    <submittedName>
        <fullName evidence="1">Uncharacterized protein</fullName>
    </submittedName>
</protein>
<keyword evidence="2" id="KW-1185">Reference proteome</keyword>
<comment type="caution">
    <text evidence="1">The sequence shown here is derived from an EMBL/GenBank/DDBJ whole genome shotgun (WGS) entry which is preliminary data.</text>
</comment>
<accession>A0A8X6H3G2</accession>